<reference evidence="7" key="2">
    <citation type="submission" date="2025-08" db="UniProtKB">
        <authorList>
            <consortium name="Ensembl"/>
        </authorList>
    </citation>
    <scope>IDENTIFICATION</scope>
    <source>
        <strain evidence="7">breed Abyssinian</strain>
    </source>
</reference>
<evidence type="ECO:0000256" key="2">
    <source>
        <dbReference type="ARBA" id="ARBA00022692"/>
    </source>
</evidence>
<protein>
    <submittedName>
        <fullName evidence="7">Uncharacterized protein</fullName>
    </submittedName>
</protein>
<dbReference type="PANTHER" id="PTHR31774:SF1">
    <property type="entry name" value="PROTEIN SHISA-9"/>
    <property type="match status" value="1"/>
</dbReference>
<evidence type="ECO:0000313" key="8">
    <source>
        <dbReference type="Proteomes" id="UP000823872"/>
    </source>
</evidence>
<feature type="compositionally biased region" description="Basic and acidic residues" evidence="5">
    <location>
        <begin position="144"/>
        <end position="170"/>
    </location>
</feature>
<keyword evidence="3 6" id="KW-1133">Transmembrane helix</keyword>
<comment type="subcellular location">
    <subcellularLocation>
        <location evidence="1">Membrane</location>
    </subcellularLocation>
</comment>
<accession>A0ABI7XUM4</accession>
<dbReference type="PANTHER" id="PTHR31774">
    <property type="entry name" value="PROTEIN SHISA-9-RELATED"/>
    <property type="match status" value="1"/>
</dbReference>
<feature type="region of interest" description="Disordered" evidence="5">
    <location>
        <begin position="76"/>
        <end position="95"/>
    </location>
</feature>
<evidence type="ECO:0000256" key="6">
    <source>
        <dbReference type="SAM" id="Phobius"/>
    </source>
</evidence>
<feature type="compositionally biased region" description="Low complexity" evidence="5">
    <location>
        <begin position="22"/>
        <end position="38"/>
    </location>
</feature>
<feature type="transmembrane region" description="Helical" evidence="6">
    <location>
        <begin position="103"/>
        <end position="124"/>
    </location>
</feature>
<reference evidence="7 8" key="1">
    <citation type="submission" date="2021-02" db="EMBL/GenBank/DDBJ databases">
        <title>Safari Cat Assemblies.</title>
        <authorList>
            <person name="Bredemeyer K.R."/>
            <person name="Murphy W.J."/>
        </authorList>
    </citation>
    <scope>NUCLEOTIDE SEQUENCE [LARGE SCALE GENOMIC DNA]</scope>
</reference>
<sequence>RKRPATARGSGTRPLPERPRRTSAGATSVSGTSGTSRSIVPRATSSSAEGLVTCDSAARVKKRRLNQSTCTNSDIPLWLNTRKPPARKDGPLHHPTKDKTNRILYIMCGVLAIMLVGIFTKLGLEKAHWRQRKPSQGGTLQVCHPRDKHPESLREASAAERRKDQPQEKE</sequence>
<keyword evidence="4 6" id="KW-0472">Membrane</keyword>
<dbReference type="GeneTree" id="ENSGT00940000161478"/>
<dbReference type="Ensembl" id="ENSFCTT00005037613.1">
    <property type="protein sequence ID" value="ENSFCTP00005026219.1"/>
    <property type="gene ID" value="ENSFCTG00005013238.1"/>
</dbReference>
<organism evidence="7 8">
    <name type="scientific">Felis catus</name>
    <name type="common">Cat</name>
    <name type="synonym">Felis silvestris catus</name>
    <dbReference type="NCBI Taxonomy" id="9685"/>
    <lineage>
        <taxon>Eukaryota</taxon>
        <taxon>Metazoa</taxon>
        <taxon>Chordata</taxon>
        <taxon>Craniata</taxon>
        <taxon>Vertebrata</taxon>
        <taxon>Euteleostomi</taxon>
        <taxon>Mammalia</taxon>
        <taxon>Eutheria</taxon>
        <taxon>Laurasiatheria</taxon>
        <taxon>Carnivora</taxon>
        <taxon>Feliformia</taxon>
        <taxon>Felidae</taxon>
        <taxon>Felinae</taxon>
        <taxon>Felis</taxon>
    </lineage>
</organism>
<reference evidence="7" key="3">
    <citation type="submission" date="2025-09" db="UniProtKB">
        <authorList>
            <consortium name="Ensembl"/>
        </authorList>
    </citation>
    <scope>IDENTIFICATION</scope>
    <source>
        <strain evidence="7">breed Abyssinian</strain>
    </source>
</reference>
<evidence type="ECO:0000256" key="4">
    <source>
        <dbReference type="ARBA" id="ARBA00023136"/>
    </source>
</evidence>
<feature type="region of interest" description="Disordered" evidence="5">
    <location>
        <begin position="130"/>
        <end position="170"/>
    </location>
</feature>
<evidence type="ECO:0000256" key="3">
    <source>
        <dbReference type="ARBA" id="ARBA00022989"/>
    </source>
</evidence>
<keyword evidence="8" id="KW-1185">Reference proteome</keyword>
<dbReference type="InterPro" id="IPR026910">
    <property type="entry name" value="Shisa"/>
</dbReference>
<evidence type="ECO:0000256" key="5">
    <source>
        <dbReference type="SAM" id="MobiDB-lite"/>
    </source>
</evidence>
<dbReference type="Proteomes" id="UP000823872">
    <property type="component" value="Chromosome D1"/>
</dbReference>
<feature type="compositionally biased region" description="Basic and acidic residues" evidence="5">
    <location>
        <begin position="86"/>
        <end position="95"/>
    </location>
</feature>
<keyword evidence="2 6" id="KW-0812">Transmembrane</keyword>
<feature type="region of interest" description="Disordered" evidence="5">
    <location>
        <begin position="1"/>
        <end position="46"/>
    </location>
</feature>
<evidence type="ECO:0000256" key="1">
    <source>
        <dbReference type="ARBA" id="ARBA00004370"/>
    </source>
</evidence>
<name>A0ABI7XUM4_FELCA</name>
<evidence type="ECO:0000313" key="7">
    <source>
        <dbReference type="Ensembl" id="ENSFCTP00005026219.1"/>
    </source>
</evidence>
<proteinExistence type="predicted"/>